<evidence type="ECO:0008006" key="3">
    <source>
        <dbReference type="Google" id="ProtNLM"/>
    </source>
</evidence>
<gene>
    <name evidence="1" type="ORF">ACFQ1S_17570</name>
</gene>
<reference evidence="2" key="1">
    <citation type="journal article" date="2019" name="Int. J. Syst. Evol. Microbiol.">
        <title>The Global Catalogue of Microorganisms (GCM) 10K type strain sequencing project: providing services to taxonomists for standard genome sequencing and annotation.</title>
        <authorList>
            <consortium name="The Broad Institute Genomics Platform"/>
            <consortium name="The Broad Institute Genome Sequencing Center for Infectious Disease"/>
            <person name="Wu L."/>
            <person name="Ma J."/>
        </authorList>
    </citation>
    <scope>NUCLEOTIDE SEQUENCE [LARGE SCALE GENOMIC DNA]</scope>
    <source>
        <strain evidence="2">JCM 31486</strain>
    </source>
</reference>
<proteinExistence type="predicted"/>
<dbReference type="Gene3D" id="3.30.70.3290">
    <property type="match status" value="1"/>
</dbReference>
<evidence type="ECO:0000313" key="2">
    <source>
        <dbReference type="Proteomes" id="UP001597045"/>
    </source>
</evidence>
<dbReference type="Proteomes" id="UP001597045">
    <property type="component" value="Unassembled WGS sequence"/>
</dbReference>
<name>A0ABW3MB97_9PSEU</name>
<protein>
    <recommendedName>
        <fullName evidence="3">PIN domain-containing protein</fullName>
    </recommendedName>
</protein>
<feature type="non-terminal residue" evidence="1">
    <location>
        <position position="80"/>
    </location>
</feature>
<accession>A0ABW3MB97</accession>
<dbReference type="EMBL" id="JBHTIS010000981">
    <property type="protein sequence ID" value="MFD1047227.1"/>
    <property type="molecule type" value="Genomic_DNA"/>
</dbReference>
<sequence>MIVGELPAVESGAGEKNLPFVLSGDSDRALRARARNLRRFLDTHGDLDLSHLAFSLAVTATARAHRAAVVTSDRSHLARA</sequence>
<dbReference type="Pfam" id="PF22621">
    <property type="entry name" value="CurL-like_PKS_C"/>
    <property type="match status" value="1"/>
</dbReference>
<comment type="caution">
    <text evidence="1">The sequence shown here is derived from an EMBL/GenBank/DDBJ whole genome shotgun (WGS) entry which is preliminary data.</text>
</comment>
<keyword evidence="2" id="KW-1185">Reference proteome</keyword>
<evidence type="ECO:0000313" key="1">
    <source>
        <dbReference type="EMBL" id="MFD1047227.1"/>
    </source>
</evidence>
<organism evidence="1 2">
    <name type="scientific">Kibdelosporangium lantanae</name>
    <dbReference type="NCBI Taxonomy" id="1497396"/>
    <lineage>
        <taxon>Bacteria</taxon>
        <taxon>Bacillati</taxon>
        <taxon>Actinomycetota</taxon>
        <taxon>Actinomycetes</taxon>
        <taxon>Pseudonocardiales</taxon>
        <taxon>Pseudonocardiaceae</taxon>
        <taxon>Kibdelosporangium</taxon>
    </lineage>
</organism>